<dbReference type="SUPFAM" id="SSF103263">
    <property type="entry name" value="Chorismate synthase, AroC"/>
    <property type="match status" value="1"/>
</dbReference>
<dbReference type="GO" id="GO:0009423">
    <property type="term" value="P:chorismate biosynthetic process"/>
    <property type="evidence" value="ECO:0007669"/>
    <property type="project" value="UniProtKB-UniRule"/>
</dbReference>
<dbReference type="KEGG" id="cpf:CPF_0690"/>
<dbReference type="PANTHER" id="PTHR21085:SF0">
    <property type="entry name" value="CHORISMATE SYNTHASE"/>
    <property type="match status" value="1"/>
</dbReference>
<feature type="binding site" evidence="11">
    <location>
        <begin position="304"/>
        <end position="308"/>
    </location>
    <ligand>
        <name>FMN</name>
        <dbReference type="ChEBI" id="CHEBI:58210"/>
    </ligand>
</feature>
<keyword evidence="10 11" id="KW-0456">Lyase</keyword>
<dbReference type="GO" id="GO:0005829">
    <property type="term" value="C:cytosol"/>
    <property type="evidence" value="ECO:0007669"/>
    <property type="project" value="TreeGrafter"/>
</dbReference>
<keyword evidence="8 11" id="KW-0521">NADP</keyword>
<feature type="binding site" evidence="11">
    <location>
        <position position="331"/>
    </location>
    <ligand>
        <name>FMN</name>
        <dbReference type="ChEBI" id="CHEBI:58210"/>
    </ligand>
</feature>
<feature type="binding site" evidence="11">
    <location>
        <position position="289"/>
    </location>
    <ligand>
        <name>FMN</name>
        <dbReference type="ChEBI" id="CHEBI:58210"/>
    </ligand>
</feature>
<organism evidence="12 13">
    <name type="scientific">Clostridium perfringens (strain ATCC 13124 / DSM 756 / JCM 1290 / NCIMB 6125 / NCTC 8237 / Type A)</name>
    <dbReference type="NCBI Taxonomy" id="195103"/>
    <lineage>
        <taxon>Bacteria</taxon>
        <taxon>Bacillati</taxon>
        <taxon>Bacillota</taxon>
        <taxon>Clostridia</taxon>
        <taxon>Eubacteriales</taxon>
        <taxon>Clostridiaceae</taxon>
        <taxon>Clostridium</taxon>
    </lineage>
</organism>
<dbReference type="EC" id="4.2.3.5" evidence="3 11"/>
<feature type="binding site" evidence="11">
    <location>
        <position position="47"/>
    </location>
    <ligand>
        <name>NADP(+)</name>
        <dbReference type="ChEBI" id="CHEBI:58349"/>
    </ligand>
</feature>
<dbReference type="Gene3D" id="3.60.150.10">
    <property type="entry name" value="Chorismate synthase AroC"/>
    <property type="match status" value="1"/>
</dbReference>
<dbReference type="InterPro" id="IPR000453">
    <property type="entry name" value="Chorismate_synth"/>
</dbReference>
<dbReference type="Proteomes" id="UP000001823">
    <property type="component" value="Chromosome"/>
</dbReference>
<keyword evidence="4 11" id="KW-0028">Amino-acid biosynthesis</keyword>
<dbReference type="InterPro" id="IPR020541">
    <property type="entry name" value="Chorismate_synthase_CS"/>
</dbReference>
<dbReference type="PROSITE" id="PS00788">
    <property type="entry name" value="CHORISMATE_SYNTHASE_2"/>
    <property type="match status" value="1"/>
</dbReference>
<comment type="pathway">
    <text evidence="1 11">Metabolic intermediate biosynthesis; chorismate biosynthesis; chorismate from D-erythrose 4-phosphate and phosphoenolpyruvate: step 7/7.</text>
</comment>
<comment type="similarity">
    <text evidence="2 11">Belongs to the chorismate synthase family.</text>
</comment>
<evidence type="ECO:0000256" key="4">
    <source>
        <dbReference type="ARBA" id="ARBA00022605"/>
    </source>
</evidence>
<reference evidence="12 13" key="1">
    <citation type="journal article" date="2006" name="Genome Res.">
        <title>Skewed genomic variability in strains of the toxigenic bacterial pathogen, Clostridium perfringens.</title>
        <authorList>
            <person name="Myers G.S."/>
            <person name="Rasko D.A."/>
            <person name="Cheung J.K."/>
            <person name="Ravel J."/>
            <person name="Seshadri R."/>
            <person name="Deboy R.T."/>
            <person name="Ren Q."/>
            <person name="Varga J."/>
            <person name="Awad M.M."/>
            <person name="Brinkac L.M."/>
            <person name="Daugherty S.C."/>
            <person name="Haft D.H."/>
            <person name="Dodson R.J."/>
            <person name="Madupu R."/>
            <person name="Nelson W.C."/>
            <person name="Rosovitz M.J."/>
            <person name="Sullivan S.A."/>
            <person name="Khouri H."/>
            <person name="Dimitrov G.I."/>
            <person name="Watkins K.L."/>
            <person name="Mulligan S."/>
            <person name="Benton J."/>
            <person name="Radune D."/>
            <person name="Fisher D.J."/>
            <person name="Atkins H.S."/>
            <person name="Hiscox T."/>
            <person name="Jost B.H."/>
            <person name="Billington S.J."/>
            <person name="Songer J.G."/>
            <person name="McClane B.A."/>
            <person name="Titball R.W."/>
            <person name="Rood J.I."/>
            <person name="Melville S.B."/>
            <person name="Paulsen I.T."/>
        </authorList>
    </citation>
    <scope>NUCLEOTIDE SEQUENCE [LARGE SCALE GENOMIC DNA]</scope>
    <source>
        <strain evidence="13">ATCC 13124 / DSM 756 / JCM 1290 / NCIMB 6125 / NCTC 8237 / S 107 / Type A</strain>
    </source>
</reference>
<dbReference type="UniPathway" id="UPA00053">
    <property type="reaction ID" value="UER00090"/>
</dbReference>
<dbReference type="AlphaFoldDB" id="A0A0H2YU28"/>
<dbReference type="GO" id="GO:0004107">
    <property type="term" value="F:chorismate synthase activity"/>
    <property type="evidence" value="ECO:0007669"/>
    <property type="project" value="UniProtKB-UniRule"/>
</dbReference>
<dbReference type="HOGENOM" id="CLU_034547_0_0_9"/>
<protein>
    <recommendedName>
        <fullName evidence="3 11">Chorismate synthase</fullName>
        <shortName evidence="11">CS</shortName>
        <ecNumber evidence="3 11">4.2.3.5</ecNumber>
    </recommendedName>
    <alternativeName>
        <fullName evidence="11">5-enolpyruvylshikimate-3-phosphate phospholyase</fullName>
    </alternativeName>
</protein>
<comment type="subunit">
    <text evidence="11">Homotetramer.</text>
</comment>
<dbReference type="RefSeq" id="WP_011590310.1">
    <property type="nucleotide sequence ID" value="NC_008261.1"/>
</dbReference>
<evidence type="ECO:0000256" key="2">
    <source>
        <dbReference type="ARBA" id="ARBA00008014"/>
    </source>
</evidence>
<keyword evidence="6 11" id="KW-0288">FMN</keyword>
<evidence type="ECO:0000313" key="13">
    <source>
        <dbReference type="Proteomes" id="UP000001823"/>
    </source>
</evidence>
<dbReference type="GO" id="GO:0010181">
    <property type="term" value="F:FMN binding"/>
    <property type="evidence" value="ECO:0007669"/>
    <property type="project" value="TreeGrafter"/>
</dbReference>
<evidence type="ECO:0000256" key="1">
    <source>
        <dbReference type="ARBA" id="ARBA00005044"/>
    </source>
</evidence>
<keyword evidence="7 11" id="KW-0274">FAD</keyword>
<dbReference type="PANTHER" id="PTHR21085">
    <property type="entry name" value="CHORISMATE SYNTHASE"/>
    <property type="match status" value="1"/>
</dbReference>
<comment type="caution">
    <text evidence="11">Lacks conserved residue(s) required for the propagation of feature annotation.</text>
</comment>
<comment type="cofactor">
    <cofactor evidence="11">
        <name>FMNH2</name>
        <dbReference type="ChEBI" id="CHEBI:57618"/>
    </cofactor>
    <text evidence="11">Reduced FMN (FMNH(2)).</text>
</comment>
<evidence type="ECO:0000256" key="11">
    <source>
        <dbReference type="HAMAP-Rule" id="MF_00300"/>
    </source>
</evidence>
<dbReference type="HAMAP" id="MF_00300">
    <property type="entry name" value="Chorismate_synth"/>
    <property type="match status" value="1"/>
</dbReference>
<dbReference type="NCBIfam" id="NF003793">
    <property type="entry name" value="PRK05382.1"/>
    <property type="match status" value="1"/>
</dbReference>
<dbReference type="Pfam" id="PF01264">
    <property type="entry name" value="Chorismate_synt"/>
    <property type="match status" value="1"/>
</dbReference>
<evidence type="ECO:0000256" key="3">
    <source>
        <dbReference type="ARBA" id="ARBA00013036"/>
    </source>
</evidence>
<dbReference type="NCBIfam" id="TIGR00033">
    <property type="entry name" value="aroC"/>
    <property type="match status" value="1"/>
</dbReference>
<evidence type="ECO:0000256" key="9">
    <source>
        <dbReference type="ARBA" id="ARBA00023141"/>
    </source>
</evidence>
<dbReference type="STRING" id="195103.CPF_0690"/>
<evidence type="ECO:0000256" key="7">
    <source>
        <dbReference type="ARBA" id="ARBA00022827"/>
    </source>
</evidence>
<evidence type="ECO:0000256" key="10">
    <source>
        <dbReference type="ARBA" id="ARBA00023239"/>
    </source>
</evidence>
<evidence type="ECO:0000313" key="12">
    <source>
        <dbReference type="EMBL" id="ABG84055.1"/>
    </source>
</evidence>
<dbReference type="eggNOG" id="COG0082">
    <property type="taxonomic scope" value="Bacteria"/>
</dbReference>
<dbReference type="InterPro" id="IPR035904">
    <property type="entry name" value="Chorismate_synth_AroC_sf"/>
</dbReference>
<dbReference type="EMBL" id="CP000246">
    <property type="protein sequence ID" value="ABG84055.1"/>
    <property type="molecule type" value="Genomic_DNA"/>
</dbReference>
<keyword evidence="5 11" id="KW-0285">Flavoprotein</keyword>
<comment type="function">
    <text evidence="11">Catalyzes the anti-1,4-elimination of the C-3 phosphate and the C-6 proR hydrogen from 5-enolpyruvylshikimate-3-phosphate (EPSP) to yield chorismate, which is the branch point compound that serves as the starting substrate for the three terminal pathways of aromatic amino acid biosynthesis. This reaction introduces a second double bond into the aromatic ring system.</text>
</comment>
<dbReference type="PROSITE" id="PS00789">
    <property type="entry name" value="CHORISMATE_SYNTHASE_3"/>
    <property type="match status" value="1"/>
</dbReference>
<accession>A0A0H2YU28</accession>
<dbReference type="GO" id="GO:0009073">
    <property type="term" value="P:aromatic amino acid family biosynthetic process"/>
    <property type="evidence" value="ECO:0007669"/>
    <property type="project" value="UniProtKB-KW"/>
</dbReference>
<name>A0A0H2YU28_CLOP1</name>
<keyword evidence="9 11" id="KW-0057">Aromatic amino acid biosynthesis</keyword>
<dbReference type="CDD" id="cd07304">
    <property type="entry name" value="Chorismate_synthase"/>
    <property type="match status" value="1"/>
</dbReference>
<evidence type="ECO:0000256" key="6">
    <source>
        <dbReference type="ARBA" id="ARBA00022643"/>
    </source>
</evidence>
<proteinExistence type="inferred from homology"/>
<dbReference type="PIRSF" id="PIRSF001456">
    <property type="entry name" value="Chorismate_synth"/>
    <property type="match status" value="1"/>
</dbReference>
<keyword evidence="13" id="KW-1185">Reference proteome</keyword>
<feature type="binding site" evidence="11">
    <location>
        <begin position="125"/>
        <end position="127"/>
    </location>
    <ligand>
        <name>FMN</name>
        <dbReference type="ChEBI" id="CHEBI:58210"/>
    </ligand>
</feature>
<dbReference type="PaxDb" id="195103-CPF_0690"/>
<comment type="catalytic activity">
    <reaction evidence="11">
        <text>5-O-(1-carboxyvinyl)-3-phosphoshikimate = chorismate + phosphate</text>
        <dbReference type="Rhea" id="RHEA:21020"/>
        <dbReference type="ChEBI" id="CHEBI:29748"/>
        <dbReference type="ChEBI" id="CHEBI:43474"/>
        <dbReference type="ChEBI" id="CHEBI:57701"/>
        <dbReference type="EC" id="4.2.3.5"/>
    </reaction>
</comment>
<gene>
    <name evidence="11 12" type="primary">aroC</name>
    <name evidence="12" type="ordered locus">CPF_0690</name>
</gene>
<evidence type="ECO:0000256" key="8">
    <source>
        <dbReference type="ARBA" id="ARBA00022857"/>
    </source>
</evidence>
<sequence length="357" mass="39007">MGGVWGNKIKLSIFGESHGEGIGIVIDGIEPGIKINMDNIEKDMERRAPGRNSLSTQRKEGDKPEILSGIFNGITTGAPISMIIRNTDKRSRDYSKIKDVMRPGHADFPGYIRYNGFNDYRGGGHFSGRITAPLVFAGALAKEILKEKDITIGSHIKQVGKVKDSSFDALNLKKEDLEELLTKELPVIDTNKIEEIKEEITSYRMEGDSIGGIVECAIVGLEAGIGNPFFDSLESTIAHLAFSVPAVKGIEFGAGFDFANMKGSEANDEYFIEYEKVKTYSNNNGGITGGISNGMPVIFRVVIKPTPSISKEQRTINIKNMTEEVLSVNGRHDPCIVQRALVVIEAIAAISILELIK</sequence>
<evidence type="ECO:0000256" key="5">
    <source>
        <dbReference type="ARBA" id="ARBA00022630"/>
    </source>
</evidence>
<dbReference type="GO" id="GO:0008652">
    <property type="term" value="P:amino acid biosynthetic process"/>
    <property type="evidence" value="ECO:0007669"/>
    <property type="project" value="UniProtKB-KW"/>
</dbReference>